<dbReference type="Gene3D" id="2.80.10.50">
    <property type="match status" value="2"/>
</dbReference>
<dbReference type="Gene3D" id="2.170.15.10">
    <property type="entry name" value="Proaerolysin, chain A, domain 3"/>
    <property type="match status" value="1"/>
</dbReference>
<dbReference type="SUPFAM" id="SSF50382">
    <property type="entry name" value="Agglutinin"/>
    <property type="match status" value="2"/>
</dbReference>
<organism evidence="2 3">
    <name type="scientific">Saponaria officinalis</name>
    <name type="common">Common soapwort</name>
    <name type="synonym">Lychnis saponaria</name>
    <dbReference type="NCBI Taxonomy" id="3572"/>
    <lineage>
        <taxon>Eukaryota</taxon>
        <taxon>Viridiplantae</taxon>
        <taxon>Streptophyta</taxon>
        <taxon>Embryophyta</taxon>
        <taxon>Tracheophyta</taxon>
        <taxon>Spermatophyta</taxon>
        <taxon>Magnoliopsida</taxon>
        <taxon>eudicotyledons</taxon>
        <taxon>Gunneridae</taxon>
        <taxon>Pentapetalae</taxon>
        <taxon>Caryophyllales</taxon>
        <taxon>Caryophyllaceae</taxon>
        <taxon>Caryophylleae</taxon>
        <taxon>Saponaria</taxon>
    </lineage>
</organism>
<dbReference type="EMBL" id="JBDFQZ010000003">
    <property type="protein sequence ID" value="KAK9741470.1"/>
    <property type="molecule type" value="Genomic_DNA"/>
</dbReference>
<dbReference type="InterPro" id="IPR004991">
    <property type="entry name" value="Aerolysin-like"/>
</dbReference>
<dbReference type="InterPro" id="IPR008998">
    <property type="entry name" value="Agglutinin"/>
</dbReference>
<dbReference type="PANTHER" id="PTHR39244">
    <property type="entry name" value="NATTERIN-4"/>
    <property type="match status" value="1"/>
</dbReference>
<reference evidence="2 3" key="1">
    <citation type="submission" date="2024-03" db="EMBL/GenBank/DDBJ databases">
        <title>WGS assembly of Saponaria officinalis var. Norfolk2.</title>
        <authorList>
            <person name="Jenkins J."/>
            <person name="Shu S."/>
            <person name="Grimwood J."/>
            <person name="Barry K."/>
            <person name="Goodstein D."/>
            <person name="Schmutz J."/>
            <person name="Leebens-Mack J."/>
            <person name="Osbourn A."/>
        </authorList>
    </citation>
    <scope>NUCLEOTIDE SEQUENCE [LARGE SCALE GENOMIC DNA]</scope>
    <source>
        <strain evidence="3">cv. Norfolk2</strain>
        <strain evidence="2">JIC</strain>
        <tissue evidence="2">Leaf</tissue>
    </source>
</reference>
<feature type="domain" description="Agglutinin" evidence="1">
    <location>
        <begin position="154"/>
        <end position="285"/>
    </location>
</feature>
<gene>
    <name evidence="2" type="ORF">RND81_03G108600</name>
</gene>
<dbReference type="CDD" id="cd20216">
    <property type="entry name" value="PFM_HFR-2-like"/>
    <property type="match status" value="1"/>
</dbReference>
<dbReference type="SMART" id="SM00791">
    <property type="entry name" value="Agglutinin"/>
    <property type="match status" value="2"/>
</dbReference>
<accession>A0AAW1M633</accession>
<feature type="domain" description="Agglutinin" evidence="1">
    <location>
        <begin position="2"/>
        <end position="149"/>
    </location>
</feature>
<evidence type="ECO:0000313" key="3">
    <source>
        <dbReference type="Proteomes" id="UP001443914"/>
    </source>
</evidence>
<dbReference type="SUPFAM" id="SSF56973">
    <property type="entry name" value="Aerolisin/ETX pore-forming domain"/>
    <property type="match status" value="1"/>
</dbReference>
<keyword evidence="3" id="KW-1185">Reference proteome</keyword>
<dbReference type="AlphaFoldDB" id="A0AAW1M633"/>
<protein>
    <recommendedName>
        <fullName evidence="1">Agglutinin domain-containing protein</fullName>
    </recommendedName>
</protein>
<comment type="caution">
    <text evidence="2">The sequence shown here is derived from an EMBL/GenBank/DDBJ whole genome shotgun (WGS) entry which is preliminary data.</text>
</comment>
<evidence type="ECO:0000259" key="1">
    <source>
        <dbReference type="SMART" id="SM00791"/>
    </source>
</evidence>
<dbReference type="Pfam" id="PF07468">
    <property type="entry name" value="Agglutinin"/>
    <property type="match status" value="1"/>
</dbReference>
<dbReference type="PANTHER" id="PTHR39244:SF5">
    <property type="entry name" value="NATTERIN-3-LIKE"/>
    <property type="match status" value="1"/>
</dbReference>
<proteinExistence type="predicted"/>
<dbReference type="InterPro" id="IPR053237">
    <property type="entry name" value="Natterin_C"/>
</dbReference>
<sequence>MAYFSSMALKATQGNNETQNYLGVISDGEYQGHLDYTTPEVLNVNAKFAVEYAHDGLVHIRSCSTNKYWVRSSTDGYWIMAKASEPLDDASAWNCTLFRMDLISDDNQATFYHVQSKTTLRIPNDDSDRKMFLCIDPSATTEAISIAIDLDTIATLPKYVAFKADNGLFFDYSTFMFSSDDSGISTCMNEIETTKDGYIRIKQKGDTETYWIFVGNTLLIRMANIPELMKYSLFSVVKLNGNNTIALRHVASNKFCRRGDPQKGTDCVLAAASSVVREAQFEVVECAFSRTVQVLEFDLDKSRIYNLTPISSDTHTYDNPTDQEQEATMNLVISTTKTTTWNNSVSVSAGVETTFKTGVPFIADGSITVSAETSYSHDFGGSTEETQEVGDTYTVKVPPMKRVTGRGMATKGTCDVPFTYTQVDHLTDGTIERRTLSDGIFTGVNAYNFYQDVHNEDVPEELKLKFAKAKSAA</sequence>
<dbReference type="InterPro" id="IPR036242">
    <property type="entry name" value="Agglutinin_dom_sf"/>
</dbReference>
<dbReference type="EMBL" id="JBDFQZ010000003">
    <property type="protein sequence ID" value="KAK9741469.1"/>
    <property type="molecule type" value="Genomic_DNA"/>
</dbReference>
<dbReference type="Pfam" id="PF03318">
    <property type="entry name" value="ETX_MTX2"/>
    <property type="match status" value="1"/>
</dbReference>
<name>A0AAW1M633_SAPOF</name>
<evidence type="ECO:0000313" key="2">
    <source>
        <dbReference type="EMBL" id="KAK9741470.1"/>
    </source>
</evidence>
<dbReference type="Proteomes" id="UP001443914">
    <property type="component" value="Unassembled WGS sequence"/>
</dbReference>